<proteinExistence type="predicted"/>
<gene>
    <name evidence="1" type="ORF">DN757_19085</name>
</gene>
<evidence type="ECO:0000313" key="2">
    <source>
        <dbReference type="Proteomes" id="UP000249204"/>
    </source>
</evidence>
<evidence type="ECO:0000313" key="1">
    <source>
        <dbReference type="EMBL" id="PZT54136.1"/>
    </source>
</evidence>
<accession>A0A2W6P7K3</accession>
<sequence length="256" mass="28182">MRPLVFDGVGTIVARNLDGSIKYVEDKVTKVTLQLQFDWQAVMGGDSGYAFHYTAGDLQDKVSIEVPRYSAAIADMSQGGKTEKKSITFDETETAFLKSGGYKLAFGDAFVEGSDEVYLKDPDTDALTPLTRVASTPTDQQYTITAEGLIESTAANDGKELLVTYVWTEQGTETSFSGTRRPTAFKFTHRFKLIDDKTNKEIQCQLTIFKALGGGTLDVSQERKKANTSTMDLQVMEPDRTPDNPNGYAMTIKFGI</sequence>
<dbReference type="EMBL" id="QKWW01000055">
    <property type="protein sequence ID" value="PZT54136.1"/>
    <property type="molecule type" value="Genomic_DNA"/>
</dbReference>
<dbReference type="Proteomes" id="UP000249204">
    <property type="component" value="Unassembled WGS sequence"/>
</dbReference>
<dbReference type="AlphaFoldDB" id="A0A2W6P7K3"/>
<dbReference type="RefSeq" id="WP_111271780.1">
    <property type="nucleotide sequence ID" value="NZ_QKWW01000055.1"/>
</dbReference>
<organism evidence="1 2">
    <name type="scientific">Paenibacillus silvae</name>
    <dbReference type="NCBI Taxonomy" id="1325358"/>
    <lineage>
        <taxon>Bacteria</taxon>
        <taxon>Bacillati</taxon>
        <taxon>Bacillota</taxon>
        <taxon>Bacilli</taxon>
        <taxon>Bacillales</taxon>
        <taxon>Paenibacillaceae</taxon>
        <taxon>Paenibacillus</taxon>
    </lineage>
</organism>
<comment type="caution">
    <text evidence="1">The sequence shown here is derived from an EMBL/GenBank/DDBJ whole genome shotgun (WGS) entry which is preliminary data.</text>
</comment>
<reference evidence="1 2" key="1">
    <citation type="submission" date="2018-06" db="EMBL/GenBank/DDBJ databases">
        <title>Isolation of heavy metals resistant Paenibacillus silvae NC2 from Gold-Copper mine in ZiJin, China.</title>
        <authorList>
            <person name="Xu J."/>
            <person name="Mazhar H.S."/>
            <person name="Rensing C."/>
        </authorList>
    </citation>
    <scope>NUCLEOTIDE SEQUENCE [LARGE SCALE GENOMIC DNA]</scope>
    <source>
        <strain evidence="1 2">NC2</strain>
    </source>
</reference>
<name>A0A2W6P7K3_9BACL</name>
<protein>
    <submittedName>
        <fullName evidence="1">Uncharacterized protein</fullName>
    </submittedName>
</protein>